<keyword evidence="3" id="KW-0285">Flavoprotein</keyword>
<dbReference type="InterPro" id="IPR036188">
    <property type="entry name" value="FAD/NAD-bd_sf"/>
</dbReference>
<sequence>MTSLQDHPGQRSQDFPKSLIIVGAGVFGLSTALAVAKRYPQTSVTVVDRLTPPVTDGSSVDTTRCIRADYADPIYARLAKEAQKLIEADPGLQPYYFKQGMTFACDDEPSRFTQLWNAQHKLTKTLHPPDDIVEMPSREAVFRRIHGADAQPPPESALPEGQARWNVAYCNLDDAFIDAEACIRVYYERCRARPSIHFRCGVAVAQLLRDVEADGVCRGVQLEDGNVLHADKVVVAAGCWSNKLVYLQQRIHPIGHEVAWIKVTPEEEQRWAKMSITTNLSTGLNMFPPYRGEIKILRRSPGYINTVSVPHPEKPEETIEISYPRTVVGHPTDEIPLEAERALRANLKEIMPPLADRPFDRTKICWICTTPTADFLVAAHPRVQGVHLATGGSAHAWKFLPVIGDLVVGSMEGTLSAELVEKWAFEKSSSGKDQNAPRMDGDPEELREVVRSHL</sequence>
<dbReference type="GO" id="GO:0050660">
    <property type="term" value="F:flavin adenine dinucleotide binding"/>
    <property type="evidence" value="ECO:0007669"/>
    <property type="project" value="InterPro"/>
</dbReference>
<evidence type="ECO:0000259" key="7">
    <source>
        <dbReference type="Pfam" id="PF01266"/>
    </source>
</evidence>
<evidence type="ECO:0000313" key="9">
    <source>
        <dbReference type="Proteomes" id="UP000076874"/>
    </source>
</evidence>
<comment type="caution">
    <text evidence="8">The sequence shown here is derived from an EMBL/GenBank/DDBJ whole genome shotgun (WGS) entry which is preliminary data.</text>
</comment>
<dbReference type="Gene3D" id="3.30.9.10">
    <property type="entry name" value="D-Amino Acid Oxidase, subunit A, domain 2"/>
    <property type="match status" value="1"/>
</dbReference>
<dbReference type="PANTHER" id="PTHR10961">
    <property type="entry name" value="PEROXISOMAL SARCOSINE OXIDASE"/>
    <property type="match status" value="1"/>
</dbReference>
<feature type="compositionally biased region" description="Basic and acidic residues" evidence="6">
    <location>
        <begin position="439"/>
        <end position="454"/>
    </location>
</feature>
<protein>
    <submittedName>
        <fullName evidence="8">FAD dependent oxidoreductase</fullName>
    </submittedName>
</protein>
<evidence type="ECO:0000256" key="1">
    <source>
        <dbReference type="ARBA" id="ARBA00001974"/>
    </source>
</evidence>
<accession>A0A167NST8</accession>
<dbReference type="InterPro" id="IPR045170">
    <property type="entry name" value="MTOX"/>
</dbReference>
<organism evidence="8 9">
    <name type="scientific">Niveomyces insectorum RCEF 264</name>
    <dbReference type="NCBI Taxonomy" id="1081102"/>
    <lineage>
        <taxon>Eukaryota</taxon>
        <taxon>Fungi</taxon>
        <taxon>Dikarya</taxon>
        <taxon>Ascomycota</taxon>
        <taxon>Pezizomycotina</taxon>
        <taxon>Sordariomycetes</taxon>
        <taxon>Hypocreomycetidae</taxon>
        <taxon>Hypocreales</taxon>
        <taxon>Cordycipitaceae</taxon>
        <taxon>Niveomyces</taxon>
    </lineage>
</organism>
<proteinExistence type="inferred from homology"/>
<dbReference type="EMBL" id="AZHD01000018">
    <property type="protein sequence ID" value="OAA55882.1"/>
    <property type="molecule type" value="Genomic_DNA"/>
</dbReference>
<reference evidence="8 9" key="1">
    <citation type="journal article" date="2016" name="Genome Biol. Evol.">
        <title>Divergent and convergent evolution of fungal pathogenicity.</title>
        <authorList>
            <person name="Shang Y."/>
            <person name="Xiao G."/>
            <person name="Zheng P."/>
            <person name="Cen K."/>
            <person name="Zhan S."/>
            <person name="Wang C."/>
        </authorList>
    </citation>
    <scope>NUCLEOTIDE SEQUENCE [LARGE SCALE GENOMIC DNA]</scope>
    <source>
        <strain evidence="8 9">RCEF 264</strain>
    </source>
</reference>
<feature type="region of interest" description="Disordered" evidence="6">
    <location>
        <begin position="429"/>
        <end position="454"/>
    </location>
</feature>
<evidence type="ECO:0000256" key="2">
    <source>
        <dbReference type="ARBA" id="ARBA00010989"/>
    </source>
</evidence>
<dbReference type="PANTHER" id="PTHR10961:SF46">
    <property type="entry name" value="PEROXISOMAL SARCOSINE OXIDASE"/>
    <property type="match status" value="1"/>
</dbReference>
<comment type="similarity">
    <text evidence="2">Belongs to the MSOX/MTOX family.</text>
</comment>
<dbReference type="AlphaFoldDB" id="A0A167NST8"/>
<dbReference type="Pfam" id="PF01266">
    <property type="entry name" value="DAO"/>
    <property type="match status" value="1"/>
</dbReference>
<comment type="cofactor">
    <cofactor evidence="1">
        <name>FAD</name>
        <dbReference type="ChEBI" id="CHEBI:57692"/>
    </cofactor>
</comment>
<evidence type="ECO:0000313" key="8">
    <source>
        <dbReference type="EMBL" id="OAA55882.1"/>
    </source>
</evidence>
<keyword evidence="5" id="KW-0560">Oxidoreductase</keyword>
<dbReference type="GO" id="GO:0050031">
    <property type="term" value="F:L-pipecolate oxidase activity"/>
    <property type="evidence" value="ECO:0007669"/>
    <property type="project" value="TreeGrafter"/>
</dbReference>
<dbReference type="Proteomes" id="UP000076874">
    <property type="component" value="Unassembled WGS sequence"/>
</dbReference>
<dbReference type="GO" id="GO:0008115">
    <property type="term" value="F:sarcosine oxidase activity"/>
    <property type="evidence" value="ECO:0007669"/>
    <property type="project" value="TreeGrafter"/>
</dbReference>
<evidence type="ECO:0000256" key="5">
    <source>
        <dbReference type="ARBA" id="ARBA00023002"/>
    </source>
</evidence>
<feature type="domain" description="FAD dependent oxidoreductase" evidence="7">
    <location>
        <begin position="19"/>
        <end position="407"/>
    </location>
</feature>
<keyword evidence="4" id="KW-0274">FAD</keyword>
<gene>
    <name evidence="8" type="ORF">SPI_08089</name>
</gene>
<evidence type="ECO:0000256" key="4">
    <source>
        <dbReference type="ARBA" id="ARBA00022827"/>
    </source>
</evidence>
<dbReference type="SUPFAM" id="SSF51905">
    <property type="entry name" value="FAD/NAD(P)-binding domain"/>
    <property type="match status" value="1"/>
</dbReference>
<evidence type="ECO:0000256" key="6">
    <source>
        <dbReference type="SAM" id="MobiDB-lite"/>
    </source>
</evidence>
<evidence type="ECO:0000256" key="3">
    <source>
        <dbReference type="ARBA" id="ARBA00022630"/>
    </source>
</evidence>
<dbReference type="STRING" id="1081102.A0A167NST8"/>
<dbReference type="InterPro" id="IPR006076">
    <property type="entry name" value="FAD-dep_OxRdtase"/>
</dbReference>
<dbReference type="GO" id="GO:0004657">
    <property type="term" value="F:proline dehydrogenase activity"/>
    <property type="evidence" value="ECO:0007669"/>
    <property type="project" value="TreeGrafter"/>
</dbReference>
<name>A0A167NST8_9HYPO</name>
<dbReference type="Gene3D" id="3.50.50.60">
    <property type="entry name" value="FAD/NAD(P)-binding domain"/>
    <property type="match status" value="1"/>
</dbReference>
<keyword evidence="9" id="KW-1185">Reference proteome</keyword>
<dbReference type="OrthoDB" id="2219495at2759"/>